<reference evidence="10" key="2">
    <citation type="submission" date="2025-09" db="UniProtKB">
        <authorList>
            <consortium name="Ensembl"/>
        </authorList>
    </citation>
    <scope>IDENTIFICATION</scope>
</reference>
<protein>
    <submittedName>
        <fullName evidence="10">Uncharacterized protein</fullName>
    </submittedName>
</protein>
<keyword evidence="6" id="KW-0067">ATP-binding</keyword>
<dbReference type="GeneTree" id="ENSGT01150000286911"/>
<dbReference type="Proteomes" id="UP000694402">
    <property type="component" value="Unassembled WGS sequence"/>
</dbReference>
<dbReference type="Pfam" id="PF13516">
    <property type="entry name" value="LRR_6"/>
    <property type="match status" value="3"/>
</dbReference>
<dbReference type="RefSeq" id="XP_042152762.1">
    <property type="nucleotide sequence ID" value="XM_042296828.1"/>
</dbReference>
<dbReference type="GO" id="GO:0005737">
    <property type="term" value="C:cytoplasm"/>
    <property type="evidence" value="ECO:0007669"/>
    <property type="project" value="UniProtKB-SubCell"/>
</dbReference>
<sequence>MSFVAELLLATLEDLLEVDLKTFKWRLTQDVLEGFPHIPVSQLENADRLDITNTMVETYGPEGAVKISLEILRKINQNQLSDRLKNQYNEGETTEAAAPSAPVVFEVRVQDKLKSYLKKKYGCIYEGTSKEGDFIYLDQIYTELHVIEGAWGGVRDEHEVIHLESRTLATGETTIEANNIFKPRPDQKKPIRTGLTLGIAGVGKTVSVQKFIHDWADGKENQDIDFIFPLPFCKMNSNMGEKDCSLIELLHQFFSVMGPVKTLGEGSKVLFIFDGLDESRLPLNFNSKVLTDDTKPASLDQLITNLITGELLPSALIWITSRPAAANQIPRQYIHQWTEVQGFNDQQKEKYFTKKISDKNLASRIINHVKSSRSLHIMCHIPVFCWILATILEKLLDEAGSGDLPKTLTETYLHFLIFQTDRMRAKGNSVGSDNIVLKLGELAFHQLEKGYLIFYEEDLTECGIGVRKASVYSGMCTEIFKVEGRTSQKTVFSFVHLSIQECLAAVYVFLTFINCNKNPLVQQNSSFLRKLRKHQPMMNLLKSAVDKALKSKNGHLDLFLCFLLGLSLESNQTLLQGLLTQTGSSSQTNEEIVEYIKMKIRKNPSPERCINLFHCLSELNDHSLVKEIQRYLSSGSLSAAKLSPALFSALVFVLLTSEEELDVFDLKKYFRSEEGLLRMLPVVKASRTALLNQCNLSKRCCKALGTALISSHLKELDLSGNDLQDLGVKLLSAGLQSPQCKLVTLKLSGCQVTEEGCAALASALRSNPSHLRELDLSYNDPGDSGVKLLYAIWEDPHCKLEKLNVDHGRRCRLKSGPQKYACDLTLDPNTAHRTLSLSEENRKVEWTWREQPYSDHPERFEDYEQVLCREGLTGCCYWEVELSGRACIAVTYKGISRRGKGPDSRLGANDKSWNLNSFYDSYSARHNYKRTDIPVPTSRSNRVGVYLDWPAGTLSFYSVSSDTLTHLHTFHSTFTEPVYPGFYVRGDTGTVTLCQVE</sequence>
<dbReference type="PROSITE" id="PS50188">
    <property type="entry name" value="B302_SPRY"/>
    <property type="match status" value="1"/>
</dbReference>
<dbReference type="SMART" id="SM01288">
    <property type="entry name" value="FISNA"/>
    <property type="match status" value="1"/>
</dbReference>
<evidence type="ECO:0000313" key="11">
    <source>
        <dbReference type="Proteomes" id="UP000694402"/>
    </source>
</evidence>
<dbReference type="PROSITE" id="PS50824">
    <property type="entry name" value="DAPIN"/>
    <property type="match status" value="1"/>
</dbReference>
<dbReference type="InterPro" id="IPR003877">
    <property type="entry name" value="SPRY_dom"/>
</dbReference>
<evidence type="ECO:0000313" key="10">
    <source>
        <dbReference type="Ensembl" id="ENSOTSP00005088568.2"/>
    </source>
</evidence>
<evidence type="ECO:0000256" key="3">
    <source>
        <dbReference type="ARBA" id="ARBA00022614"/>
    </source>
</evidence>
<dbReference type="Pfam" id="PF14484">
    <property type="entry name" value="FISNA"/>
    <property type="match status" value="1"/>
</dbReference>
<dbReference type="InterPro" id="IPR001870">
    <property type="entry name" value="B30.2/SPRY"/>
</dbReference>
<accession>A0A8C8J0X4</accession>
<reference evidence="10" key="1">
    <citation type="submission" date="2025-08" db="UniProtKB">
        <authorList>
            <consortium name="Ensembl"/>
        </authorList>
    </citation>
    <scope>IDENTIFICATION</scope>
</reference>
<dbReference type="InterPro" id="IPR004020">
    <property type="entry name" value="DAPIN"/>
</dbReference>
<dbReference type="InterPro" id="IPR041267">
    <property type="entry name" value="NLRP_HD2"/>
</dbReference>
<dbReference type="SMART" id="SM00368">
    <property type="entry name" value="LRR_RI"/>
    <property type="match status" value="3"/>
</dbReference>
<dbReference type="InterPro" id="IPR001611">
    <property type="entry name" value="Leu-rich_rpt"/>
</dbReference>
<evidence type="ECO:0000259" key="9">
    <source>
        <dbReference type="PROSITE" id="PS50837"/>
    </source>
</evidence>
<keyword evidence="11" id="KW-1185">Reference proteome</keyword>
<dbReference type="Pfam" id="PF17779">
    <property type="entry name" value="WHD_NOD2"/>
    <property type="match status" value="1"/>
</dbReference>
<dbReference type="FunFam" id="2.60.120.920:FF:000037">
    <property type="entry name" value="Si:dkey-191j3.2"/>
    <property type="match status" value="1"/>
</dbReference>
<evidence type="ECO:0000256" key="5">
    <source>
        <dbReference type="ARBA" id="ARBA00022741"/>
    </source>
</evidence>
<dbReference type="Pfam" id="PF13765">
    <property type="entry name" value="PRY"/>
    <property type="match status" value="1"/>
</dbReference>
<organism evidence="10 11">
    <name type="scientific">Oncorhynchus tshawytscha</name>
    <name type="common">Chinook salmon</name>
    <name type="synonym">Salmo tshawytscha</name>
    <dbReference type="NCBI Taxonomy" id="74940"/>
    <lineage>
        <taxon>Eukaryota</taxon>
        <taxon>Metazoa</taxon>
        <taxon>Chordata</taxon>
        <taxon>Craniata</taxon>
        <taxon>Vertebrata</taxon>
        <taxon>Euteleostomi</taxon>
        <taxon>Actinopterygii</taxon>
        <taxon>Neopterygii</taxon>
        <taxon>Teleostei</taxon>
        <taxon>Protacanthopterygii</taxon>
        <taxon>Salmoniformes</taxon>
        <taxon>Salmonidae</taxon>
        <taxon>Salmoninae</taxon>
        <taxon>Oncorhynchus</taxon>
    </lineage>
</organism>
<dbReference type="InterPro" id="IPR029495">
    <property type="entry name" value="NACHT-assoc"/>
</dbReference>
<comment type="subcellular location">
    <subcellularLocation>
        <location evidence="1">Cytoplasm</location>
    </subcellularLocation>
</comment>
<dbReference type="Pfam" id="PF05729">
    <property type="entry name" value="NACHT"/>
    <property type="match status" value="1"/>
</dbReference>
<dbReference type="GO" id="GO:0005524">
    <property type="term" value="F:ATP binding"/>
    <property type="evidence" value="ECO:0007669"/>
    <property type="project" value="UniProtKB-KW"/>
</dbReference>
<dbReference type="Pfam" id="PF17776">
    <property type="entry name" value="NLRC4_HD2"/>
    <property type="match status" value="1"/>
</dbReference>
<evidence type="ECO:0000256" key="6">
    <source>
        <dbReference type="ARBA" id="ARBA00022840"/>
    </source>
</evidence>
<dbReference type="AlphaFoldDB" id="A0A8C8J0X4"/>
<dbReference type="Pfam" id="PF00622">
    <property type="entry name" value="SPRY"/>
    <property type="match status" value="1"/>
</dbReference>
<dbReference type="GeneID" id="112236949"/>
<evidence type="ECO:0000259" key="7">
    <source>
        <dbReference type="PROSITE" id="PS50188"/>
    </source>
</evidence>
<evidence type="ECO:0000256" key="1">
    <source>
        <dbReference type="ARBA" id="ARBA00004496"/>
    </source>
</evidence>
<dbReference type="PROSITE" id="PS51450">
    <property type="entry name" value="LRR"/>
    <property type="match status" value="1"/>
</dbReference>
<dbReference type="SMART" id="SM00449">
    <property type="entry name" value="SPRY"/>
    <property type="match status" value="1"/>
</dbReference>
<proteinExistence type="predicted"/>
<dbReference type="FunFam" id="3.40.50.300:FF:000210">
    <property type="entry name" value="Si:dkey-16p6.1"/>
    <property type="match status" value="1"/>
</dbReference>
<evidence type="ECO:0000256" key="2">
    <source>
        <dbReference type="ARBA" id="ARBA00022490"/>
    </source>
</evidence>
<dbReference type="CDD" id="cd16040">
    <property type="entry name" value="SPRY_PRY_SNTX"/>
    <property type="match status" value="1"/>
</dbReference>
<dbReference type="RefSeq" id="XP_042152761.1">
    <property type="nucleotide sequence ID" value="XM_042296827.1"/>
</dbReference>
<dbReference type="CDD" id="cd08321">
    <property type="entry name" value="Pyrin_ASC-like"/>
    <property type="match status" value="1"/>
</dbReference>
<dbReference type="InterPro" id="IPR041075">
    <property type="entry name" value="NOD1/2_WH"/>
</dbReference>
<evidence type="ECO:0000256" key="4">
    <source>
        <dbReference type="ARBA" id="ARBA00022737"/>
    </source>
</evidence>
<dbReference type="KEGG" id="otw:112236949"/>
<dbReference type="Pfam" id="PF02758">
    <property type="entry name" value="PYRIN"/>
    <property type="match status" value="1"/>
</dbReference>
<keyword evidence="4" id="KW-0677">Repeat</keyword>
<dbReference type="InterPro" id="IPR051261">
    <property type="entry name" value="NLR"/>
</dbReference>
<dbReference type="Ensembl" id="ENSOTST00005096150.2">
    <property type="protein sequence ID" value="ENSOTSP00005088568.2"/>
    <property type="gene ID" value="ENSOTSG00005048082.1"/>
</dbReference>
<name>A0A8C8J0X4_ONCTS</name>
<dbReference type="InterPro" id="IPR007111">
    <property type="entry name" value="NACHT_NTPase"/>
</dbReference>
<feature type="domain" description="NACHT" evidence="9">
    <location>
        <begin position="192"/>
        <end position="325"/>
    </location>
</feature>
<dbReference type="SMART" id="SM00589">
    <property type="entry name" value="PRY"/>
    <property type="match status" value="1"/>
</dbReference>
<dbReference type="SMART" id="SM01289">
    <property type="entry name" value="PYRIN"/>
    <property type="match status" value="1"/>
</dbReference>
<dbReference type="PANTHER" id="PTHR24106">
    <property type="entry name" value="NACHT, LRR AND CARD DOMAINS-CONTAINING"/>
    <property type="match status" value="1"/>
</dbReference>
<keyword evidence="3" id="KW-0433">Leucine-rich repeat</keyword>
<gene>
    <name evidence="10" type="primary">LOC112236949</name>
</gene>
<feature type="domain" description="B30.2/SPRY" evidence="7">
    <location>
        <begin position="804"/>
        <end position="997"/>
    </location>
</feature>
<feature type="domain" description="Pyrin" evidence="8">
    <location>
        <begin position="1"/>
        <end position="90"/>
    </location>
</feature>
<keyword evidence="2" id="KW-0963">Cytoplasm</keyword>
<keyword evidence="5" id="KW-0547">Nucleotide-binding</keyword>
<dbReference type="PROSITE" id="PS50837">
    <property type="entry name" value="NACHT"/>
    <property type="match status" value="1"/>
</dbReference>
<dbReference type="InterPro" id="IPR006574">
    <property type="entry name" value="PRY"/>
</dbReference>
<evidence type="ECO:0000259" key="8">
    <source>
        <dbReference type="PROSITE" id="PS50824"/>
    </source>
</evidence>